<sequence length="61" mass="6454">MTPREDDDTSEEGVTEDDHVATSRAGKDSGDDDGTYVGQTFSDDAIDAEESGAEARSNDGR</sequence>
<name>A0A101A6P7_9MYCO</name>
<organism evidence="2 3">
    <name type="scientific">Mycobacterium lehmannii</name>
    <dbReference type="NCBI Taxonomy" id="2048550"/>
    <lineage>
        <taxon>Bacteria</taxon>
        <taxon>Bacillati</taxon>
        <taxon>Actinomycetota</taxon>
        <taxon>Actinomycetes</taxon>
        <taxon>Mycobacteriales</taxon>
        <taxon>Mycobacteriaceae</taxon>
        <taxon>Mycobacterium</taxon>
    </lineage>
</organism>
<dbReference type="Proteomes" id="UP000053707">
    <property type="component" value="Unassembled WGS sequence"/>
</dbReference>
<accession>A0A101A6P7</accession>
<reference evidence="2 3" key="1">
    <citation type="submission" date="2016-01" db="EMBL/GenBank/DDBJ databases">
        <authorList>
            <consortium name="TB Trials Study Group"/>
            <person name="Sutton G."/>
            <person name="Brinkac L."/>
            <person name="Sanka R."/>
            <person name="Adams M."/>
            <person name="Lau E.L."/>
            <person name="Macaden R."/>
            <person name="Grewal H.M.S."/>
        </authorList>
    </citation>
    <scope>NUCLEOTIDE SEQUENCE [LARGE SCALE GENOMIC DNA]</scope>
    <source>
        <strain evidence="2 3">IS-1744</strain>
    </source>
</reference>
<feature type="region of interest" description="Disordered" evidence="1">
    <location>
        <begin position="1"/>
        <end position="61"/>
    </location>
</feature>
<dbReference type="AlphaFoldDB" id="A0A101A6P7"/>
<feature type="compositionally biased region" description="Acidic residues" evidence="1">
    <location>
        <begin position="1"/>
        <end position="15"/>
    </location>
</feature>
<dbReference type="RefSeq" id="WP_064396437.1">
    <property type="nucleotide sequence ID" value="NZ_LQIR01000020.1"/>
</dbReference>
<evidence type="ECO:0000313" key="3">
    <source>
        <dbReference type="Proteomes" id="UP000053707"/>
    </source>
</evidence>
<dbReference type="EMBL" id="LQIR01000020">
    <property type="protein sequence ID" value="KUI15467.1"/>
    <property type="molecule type" value="Genomic_DNA"/>
</dbReference>
<dbReference type="GeneID" id="27917746"/>
<proteinExistence type="predicted"/>
<feature type="compositionally biased region" description="Basic and acidic residues" evidence="1">
    <location>
        <begin position="16"/>
        <end position="29"/>
    </location>
</feature>
<evidence type="ECO:0000256" key="1">
    <source>
        <dbReference type="SAM" id="MobiDB-lite"/>
    </source>
</evidence>
<gene>
    <name evidence="2" type="ORF">AU192_21390</name>
</gene>
<evidence type="ECO:0000313" key="2">
    <source>
        <dbReference type="EMBL" id="KUI15467.1"/>
    </source>
</evidence>
<comment type="caution">
    <text evidence="2">The sequence shown here is derived from an EMBL/GenBank/DDBJ whole genome shotgun (WGS) entry which is preliminary data.</text>
</comment>
<protein>
    <submittedName>
        <fullName evidence="2">Uncharacterized protein</fullName>
    </submittedName>
</protein>
<keyword evidence="3" id="KW-1185">Reference proteome</keyword>